<accession>A0A1R0KR29</accession>
<evidence type="ECO:0000256" key="1">
    <source>
        <dbReference type="ARBA" id="ARBA00004651"/>
    </source>
</evidence>
<dbReference type="InterPro" id="IPR036259">
    <property type="entry name" value="MFS_trans_sf"/>
</dbReference>
<evidence type="ECO:0000256" key="2">
    <source>
        <dbReference type="ARBA" id="ARBA00022475"/>
    </source>
</evidence>
<dbReference type="AlphaFoldDB" id="A0A1R0KR29"/>
<feature type="transmembrane region" description="Helical" evidence="7">
    <location>
        <begin position="268"/>
        <end position="287"/>
    </location>
</feature>
<feature type="transmembrane region" description="Helical" evidence="7">
    <location>
        <begin position="94"/>
        <end position="118"/>
    </location>
</feature>
<feature type="transmembrane region" description="Helical" evidence="7">
    <location>
        <begin position="12"/>
        <end position="31"/>
    </location>
</feature>
<evidence type="ECO:0000313" key="8">
    <source>
        <dbReference type="EMBL" id="OLZ50094.1"/>
    </source>
</evidence>
<comment type="subcellular location">
    <subcellularLocation>
        <location evidence="1">Cell membrane</location>
        <topology evidence="1">Multi-pass membrane protein</topology>
    </subcellularLocation>
</comment>
<name>A0A1R0KR29_9PSEU</name>
<feature type="transmembrane region" description="Helical" evidence="7">
    <location>
        <begin position="37"/>
        <end position="57"/>
    </location>
</feature>
<feature type="transmembrane region" description="Helical" evidence="7">
    <location>
        <begin position="206"/>
        <end position="227"/>
    </location>
</feature>
<gene>
    <name evidence="8" type="ORF">BS329_20970</name>
</gene>
<feature type="transmembrane region" description="Helical" evidence="7">
    <location>
        <begin position="239"/>
        <end position="261"/>
    </location>
</feature>
<dbReference type="Proteomes" id="UP000187486">
    <property type="component" value="Unassembled WGS sequence"/>
</dbReference>
<keyword evidence="3 7" id="KW-0812">Transmembrane</keyword>
<feature type="transmembrane region" description="Helical" evidence="7">
    <location>
        <begin position="156"/>
        <end position="176"/>
    </location>
</feature>
<dbReference type="Gene3D" id="1.20.1250.20">
    <property type="entry name" value="MFS general substrate transporter like domains"/>
    <property type="match status" value="1"/>
</dbReference>
<dbReference type="STRING" id="76021.BS329_20970"/>
<keyword evidence="2" id="KW-1003">Cell membrane</keyword>
<evidence type="ECO:0000256" key="3">
    <source>
        <dbReference type="ARBA" id="ARBA00022692"/>
    </source>
</evidence>
<dbReference type="RefSeq" id="WP_244197239.1">
    <property type="nucleotide sequence ID" value="NZ_JBEZVB010000040.1"/>
</dbReference>
<sequence>MSGLARYLTAAVLVRGADSGATVGLVLLAAHQRLPPVMGGLLIAALNAPHLLGPWLAARLDKAVQRPRLLAAAYLLYGTALSGGALAITRLPAIVALLAVGVAGCCGPLLTGGLSSVLDDLGASRRNQGWDALSYGIGGTAGPAAVAGLAGLTGPLAAVLGLAAATLVASALILTLPLGDAPAHRGPVGLRAGLKSLVAVPPLRRVTVLTLLSAVQLGALPVVAVALGHELYDTATAGAALTVAYGAGSLAGSALVTAWPLRGEPEILAVRLFASLAVVTVLCALTTSYPTAITGFAVLGLLNATSFTATLTARTRYAPPGARAQVFVTSAGLKVAMAALGAALAGAAAELGGHALLICTAAITLTAVATALLDRRLTARKHRRREHAHVAAEPPQGRTSGV</sequence>
<keyword evidence="9" id="KW-1185">Reference proteome</keyword>
<evidence type="ECO:0000256" key="5">
    <source>
        <dbReference type="ARBA" id="ARBA00023136"/>
    </source>
</evidence>
<keyword evidence="5 7" id="KW-0472">Membrane</keyword>
<keyword evidence="4 7" id="KW-1133">Transmembrane helix</keyword>
<dbReference type="InterPro" id="IPR011701">
    <property type="entry name" value="MFS"/>
</dbReference>
<protein>
    <submittedName>
        <fullName evidence="8">MFS transporter</fullName>
    </submittedName>
</protein>
<evidence type="ECO:0000256" key="4">
    <source>
        <dbReference type="ARBA" id="ARBA00022989"/>
    </source>
</evidence>
<evidence type="ECO:0000313" key="9">
    <source>
        <dbReference type="Proteomes" id="UP000187486"/>
    </source>
</evidence>
<dbReference type="PANTHER" id="PTHR23513">
    <property type="entry name" value="INTEGRAL MEMBRANE EFFLUX PROTEIN-RELATED"/>
    <property type="match status" value="1"/>
</dbReference>
<evidence type="ECO:0000256" key="6">
    <source>
        <dbReference type="SAM" id="MobiDB-lite"/>
    </source>
</evidence>
<organism evidence="8 9">
    <name type="scientific">Amycolatopsis coloradensis</name>
    <dbReference type="NCBI Taxonomy" id="76021"/>
    <lineage>
        <taxon>Bacteria</taxon>
        <taxon>Bacillati</taxon>
        <taxon>Actinomycetota</taxon>
        <taxon>Actinomycetes</taxon>
        <taxon>Pseudonocardiales</taxon>
        <taxon>Pseudonocardiaceae</taxon>
        <taxon>Amycolatopsis</taxon>
    </lineage>
</organism>
<comment type="caution">
    <text evidence="8">The sequence shown here is derived from an EMBL/GenBank/DDBJ whole genome shotgun (WGS) entry which is preliminary data.</text>
</comment>
<feature type="transmembrane region" description="Helical" evidence="7">
    <location>
        <begin position="130"/>
        <end position="150"/>
    </location>
</feature>
<evidence type="ECO:0000256" key="7">
    <source>
        <dbReference type="SAM" id="Phobius"/>
    </source>
</evidence>
<dbReference type="GO" id="GO:0022857">
    <property type="term" value="F:transmembrane transporter activity"/>
    <property type="evidence" value="ECO:0007669"/>
    <property type="project" value="InterPro"/>
</dbReference>
<dbReference type="EMBL" id="MQUQ01000011">
    <property type="protein sequence ID" value="OLZ50094.1"/>
    <property type="molecule type" value="Genomic_DNA"/>
</dbReference>
<feature type="transmembrane region" description="Helical" evidence="7">
    <location>
        <begin position="293"/>
        <end position="314"/>
    </location>
</feature>
<reference evidence="8 9" key="1">
    <citation type="submission" date="2016-01" db="EMBL/GenBank/DDBJ databases">
        <title>Amycolatopsis coloradensis genome sequencing and assembly.</title>
        <authorList>
            <person name="Mayilraj S."/>
        </authorList>
    </citation>
    <scope>NUCLEOTIDE SEQUENCE [LARGE SCALE GENOMIC DNA]</scope>
    <source>
        <strain evidence="8 9">DSM 44225</strain>
    </source>
</reference>
<dbReference type="GO" id="GO:0005886">
    <property type="term" value="C:plasma membrane"/>
    <property type="evidence" value="ECO:0007669"/>
    <property type="project" value="UniProtKB-SubCell"/>
</dbReference>
<dbReference type="PANTHER" id="PTHR23513:SF11">
    <property type="entry name" value="STAPHYLOFERRIN A TRANSPORTER"/>
    <property type="match status" value="1"/>
</dbReference>
<proteinExistence type="predicted"/>
<feature type="transmembrane region" description="Helical" evidence="7">
    <location>
        <begin position="355"/>
        <end position="373"/>
    </location>
</feature>
<feature type="transmembrane region" description="Helical" evidence="7">
    <location>
        <begin position="326"/>
        <end position="349"/>
    </location>
</feature>
<feature type="transmembrane region" description="Helical" evidence="7">
    <location>
        <begin position="69"/>
        <end position="88"/>
    </location>
</feature>
<feature type="region of interest" description="Disordered" evidence="6">
    <location>
        <begin position="383"/>
        <end position="402"/>
    </location>
</feature>
<dbReference type="Pfam" id="PF07690">
    <property type="entry name" value="MFS_1"/>
    <property type="match status" value="1"/>
</dbReference>
<dbReference type="SUPFAM" id="SSF103473">
    <property type="entry name" value="MFS general substrate transporter"/>
    <property type="match status" value="1"/>
</dbReference>